<dbReference type="InterPro" id="IPR001810">
    <property type="entry name" value="F-box_dom"/>
</dbReference>
<organism evidence="2 3">
    <name type="scientific">Orchesella dallaii</name>
    <dbReference type="NCBI Taxonomy" id="48710"/>
    <lineage>
        <taxon>Eukaryota</taxon>
        <taxon>Metazoa</taxon>
        <taxon>Ecdysozoa</taxon>
        <taxon>Arthropoda</taxon>
        <taxon>Hexapoda</taxon>
        <taxon>Collembola</taxon>
        <taxon>Entomobryomorpha</taxon>
        <taxon>Entomobryoidea</taxon>
        <taxon>Orchesellidae</taxon>
        <taxon>Orchesellinae</taxon>
        <taxon>Orchesella</taxon>
    </lineage>
</organism>
<sequence>MSTYGEDEEGYNKYFIRSHGHPSSNSGNPVKGILKCPTDESKVMMPQATQTVRWSSELSVYFNPDSNSVDGCNRLLDLPSVAYNKIIAYLPPKTCLALRRVCLTTHSWITETLIDAKQITKWRKYRLKITGQGVQTFVTVVNMNLPITEFCLHNSRIGESIYTSEGHQQFLEVYGPITTFIYVERHSLFEAETEYTFFLHFHCLRFLQIFMATTFIPTGKQRTPYEIPPNIASSLTILIFSGIEESNGRQARKACQENIIKLIDSSKNLVHLRPPSWQRKYRGAACRIGCIVTYFGLYITYCHKWMQRLETSINAWLHRSTYAGNCCLLDMENFCQNYFYKHLHPQFCTSYGTLLQLGIELDVWFRNVHADELTWVYLRRRIDGWPFGEIADSFRFMNNIVSLVGTCSVLGYSFSSMINLKEIRIKFDGSLLLEQPYELQALEWKSLEKIDLTLVLRSKSTLSEDCVKQWNTTTSLLFSRERKNVKWLSLKLKADSKLLRNVAVDQCLYNAIDVDDVVLSFKWVTNLSISGWNLPNKAFLKLWTSLTKLECLSIDSCRKLGDYGFIGKKKRNQEFCAFSKLSGLRKLVLKGLDEMKVTEKLFISVISCMCLDELTIVGSAPQVTNQALKTLRQGKFGSSIVKFPLHTWVSKNISETDKVEIKNWFPSGV</sequence>
<protein>
    <recommendedName>
        <fullName evidence="1">F-box domain-containing protein</fullName>
    </recommendedName>
</protein>
<dbReference type="EMBL" id="CAXLJM020000034">
    <property type="protein sequence ID" value="CAL8103320.1"/>
    <property type="molecule type" value="Genomic_DNA"/>
</dbReference>
<keyword evidence="3" id="KW-1185">Reference proteome</keyword>
<dbReference type="Proteomes" id="UP001642540">
    <property type="component" value="Unassembled WGS sequence"/>
</dbReference>
<accession>A0ABP1QHK9</accession>
<name>A0ABP1QHK9_9HEXA</name>
<evidence type="ECO:0000313" key="3">
    <source>
        <dbReference type="Proteomes" id="UP001642540"/>
    </source>
</evidence>
<dbReference type="InterPro" id="IPR032675">
    <property type="entry name" value="LRR_dom_sf"/>
</dbReference>
<gene>
    <name evidence="2" type="ORF">ODALV1_LOCUS11412</name>
</gene>
<reference evidence="2 3" key="1">
    <citation type="submission" date="2024-08" db="EMBL/GenBank/DDBJ databases">
        <authorList>
            <person name="Cucini C."/>
            <person name="Frati F."/>
        </authorList>
    </citation>
    <scope>NUCLEOTIDE SEQUENCE [LARGE SCALE GENOMIC DNA]</scope>
</reference>
<feature type="domain" description="F-box" evidence="1">
    <location>
        <begin position="72"/>
        <end position="125"/>
    </location>
</feature>
<dbReference type="PROSITE" id="PS50181">
    <property type="entry name" value="FBOX"/>
    <property type="match status" value="1"/>
</dbReference>
<evidence type="ECO:0000313" key="2">
    <source>
        <dbReference type="EMBL" id="CAL8103320.1"/>
    </source>
</evidence>
<dbReference type="Pfam" id="PF00646">
    <property type="entry name" value="F-box"/>
    <property type="match status" value="1"/>
</dbReference>
<proteinExistence type="predicted"/>
<dbReference type="Gene3D" id="3.80.10.10">
    <property type="entry name" value="Ribonuclease Inhibitor"/>
    <property type="match status" value="1"/>
</dbReference>
<evidence type="ECO:0000259" key="1">
    <source>
        <dbReference type="PROSITE" id="PS50181"/>
    </source>
</evidence>
<comment type="caution">
    <text evidence="2">The sequence shown here is derived from an EMBL/GenBank/DDBJ whole genome shotgun (WGS) entry which is preliminary data.</text>
</comment>